<proteinExistence type="inferred from homology"/>
<evidence type="ECO:0000256" key="1">
    <source>
        <dbReference type="ARBA" id="ARBA00008383"/>
    </source>
</evidence>
<evidence type="ECO:0008006" key="4">
    <source>
        <dbReference type="Google" id="ProtNLM"/>
    </source>
</evidence>
<gene>
    <name evidence="2" type="ORF">XA68_12330</name>
</gene>
<dbReference type="PANTHER" id="PTHR48229:SF1">
    <property type="entry name" value="ALPHA METHYLACYL-COA RACEMASE-RELATED"/>
    <property type="match status" value="1"/>
</dbReference>
<dbReference type="Pfam" id="PF02515">
    <property type="entry name" value="CoA_transf_3"/>
    <property type="match status" value="1"/>
</dbReference>
<accession>A0A2A9PVM4</accession>
<dbReference type="AlphaFoldDB" id="A0A2A9PVM4"/>
<dbReference type="STRING" id="268505.A0A2A9PVM4"/>
<name>A0A2A9PVM4_OPHUN</name>
<dbReference type="EMBL" id="LAZP02000002">
    <property type="protein sequence ID" value="PFH63366.1"/>
    <property type="molecule type" value="Genomic_DNA"/>
</dbReference>
<dbReference type="Proteomes" id="UP000037136">
    <property type="component" value="Unassembled WGS sequence"/>
</dbReference>
<sequence>MASHSTVKGVYGPGTYTDTVYTPIPKECHRLLKYFADATPGFTSDAEALDVDFHGDDLPLIPGPLKSQVTSAVFHAMIGIVGKQICKLKGIDTGKVSIDTDKSGLYPGTPAVVSIDGKMMPDIGHDGTLTKVGKDLDRHVLDRNHMLYRSWSIYPTKDPKVYYQIMGNLRPVDFLKAYNLNPETPTSSNDEAYEVIKKEMTKYSARELEQKNMEHGFCGQTCYTPEQWRQTTMGQRLAAHPVLNYNRVPETPDMPPVPFPQTEDKRPLAGIKVIELGRVIASPALGAIMTSLGANVIKVQGPNLPDIQALSVQLTADKHTYALDLTKDGDKEKLHELFADADVIIQAFRLRSLERRGFGLNDILAMANKRNKGIVYIDLNCYGPDGYYAERPGFQQIADAASGCSYVCGKAYGFPEGVSVLPSLPIADMLSGAAGAVNVLLALRDRATKGGSYHSTIALTAVDAVQLEEEFGLYPPEIVKKIQDRYNFKPMTPDLHVEELLNVVVSAWASRPDESSGKSSILARDGYMTTFTTPWGNNHTILSPIIHYENKSANPRWVRGPTPYCYNENVQWT</sequence>
<dbReference type="OrthoDB" id="2308815at2759"/>
<dbReference type="InterPro" id="IPR052985">
    <property type="entry name" value="CoA-trans_III_biosynth/detox"/>
</dbReference>
<dbReference type="PANTHER" id="PTHR48229">
    <property type="entry name" value="CAIB/BAIF FAMILY ENZYME (AFU_ORTHOLOGUE AFUA_1G05360)-RELATED"/>
    <property type="match status" value="1"/>
</dbReference>
<dbReference type="GO" id="GO:0003824">
    <property type="term" value="F:catalytic activity"/>
    <property type="evidence" value="ECO:0007669"/>
    <property type="project" value="InterPro"/>
</dbReference>
<dbReference type="InterPro" id="IPR003673">
    <property type="entry name" value="CoA-Trfase_fam_III"/>
</dbReference>
<comment type="similarity">
    <text evidence="1">Belongs to the CoA-transferase III family.</text>
</comment>
<keyword evidence="3" id="KW-1185">Reference proteome</keyword>
<evidence type="ECO:0000313" key="3">
    <source>
        <dbReference type="Proteomes" id="UP000037136"/>
    </source>
</evidence>
<reference evidence="2 3" key="1">
    <citation type="journal article" date="2015" name="BMC Genomics">
        <title>Gene expression during zombie ant biting behavior reflects the complexity underlying fungal parasitic behavioral manipulation.</title>
        <authorList>
            <person name="de Bekker C."/>
            <person name="Ohm R.A."/>
            <person name="Loreto R.G."/>
            <person name="Sebastian A."/>
            <person name="Albert I."/>
            <person name="Merrow M."/>
            <person name="Brachmann A."/>
            <person name="Hughes D.P."/>
        </authorList>
    </citation>
    <scope>NUCLEOTIDE SEQUENCE [LARGE SCALE GENOMIC DNA]</scope>
    <source>
        <strain evidence="2 3">SC16a</strain>
    </source>
</reference>
<evidence type="ECO:0000313" key="2">
    <source>
        <dbReference type="EMBL" id="PFH63366.1"/>
    </source>
</evidence>
<protein>
    <recommendedName>
        <fullName evidence="4">CoA-transferase family III domain-containing protein</fullName>
    </recommendedName>
</protein>
<organism evidence="2 3">
    <name type="scientific">Ophiocordyceps unilateralis</name>
    <name type="common">Zombie-ant fungus</name>
    <name type="synonym">Torrubia unilateralis</name>
    <dbReference type="NCBI Taxonomy" id="268505"/>
    <lineage>
        <taxon>Eukaryota</taxon>
        <taxon>Fungi</taxon>
        <taxon>Dikarya</taxon>
        <taxon>Ascomycota</taxon>
        <taxon>Pezizomycotina</taxon>
        <taxon>Sordariomycetes</taxon>
        <taxon>Hypocreomycetidae</taxon>
        <taxon>Hypocreales</taxon>
        <taxon>Ophiocordycipitaceae</taxon>
        <taxon>Ophiocordyceps</taxon>
    </lineage>
</organism>
<reference evidence="2 3" key="2">
    <citation type="journal article" date="2017" name="Sci. Rep.">
        <title>Ant-infecting Ophiocordyceps genomes reveal a high diversity of potential behavioral manipulation genes and a possible major role for enterotoxins.</title>
        <authorList>
            <person name="de Bekker C."/>
            <person name="Ohm R.A."/>
            <person name="Evans H.C."/>
            <person name="Brachmann A."/>
            <person name="Hughes D.P."/>
        </authorList>
    </citation>
    <scope>NUCLEOTIDE SEQUENCE [LARGE SCALE GENOMIC DNA]</scope>
    <source>
        <strain evidence="2 3">SC16a</strain>
    </source>
</reference>
<comment type="caution">
    <text evidence="2">The sequence shown here is derived from an EMBL/GenBank/DDBJ whole genome shotgun (WGS) entry which is preliminary data.</text>
</comment>
<dbReference type="Gene3D" id="3.40.50.10540">
    <property type="entry name" value="Crotonobetainyl-coa:carnitine coa-transferase, domain 1"/>
    <property type="match status" value="1"/>
</dbReference>
<dbReference type="SUPFAM" id="SSF89796">
    <property type="entry name" value="CoA-transferase family III (CaiB/BaiF)"/>
    <property type="match status" value="2"/>
</dbReference>
<dbReference type="InterPro" id="IPR023606">
    <property type="entry name" value="CoA-Trfase_III_dom_1_sf"/>
</dbReference>